<accession>A0A7H8R0H3</accession>
<dbReference type="Gene3D" id="1.20.58.340">
    <property type="entry name" value="Magnesium transport protein CorA, transmembrane region"/>
    <property type="match status" value="1"/>
</dbReference>
<sequence length="507" mass="58664">MTTTLTTPRYNFSITTPHLRWDPKFMKRNLKLYQSENHKPFKPDSSGSAKSKIEKFLDQQSHGLIPRAYNYQGLRDFLSHADLYMFDNGVRSLNPADLVKTVLFDERIDNQASNMFMSRNWQGYEDYPPRGSAEYTGLLDCKECYEKLVQVDYPIRPATPYALEFHISYFALRRSSKALDGFDIVVGRRSGVFADSLTRGCEPTQQEYFHETQVSVLLVGVDEWVWTLYCLVETHFEQKVEGKDTLKNCLATLQDAPSGQDASYISPYWNPREYFLLVLCRRMSQATLEWRNLVETLELRLRDLEKDIFQKPPPQLTVGKTVDLPRINDYTWAIQVLQLFANQLVKTIDSWQEFSRMHLPIFHSADESLNYSSKVPRYLQILDRDVSEMQYFHTILTQRITAFESRRSMIFNASALMETRISNRQAVDIGLLTKMTVFYLPLSLVTAIFSMNFMQVAGTWTLYMAVLLPFSLVSVIVSFNLQRIDTTVKSMMQKIGTVMNSGTSILS</sequence>
<dbReference type="InterPro" id="IPR045863">
    <property type="entry name" value="CorA_TM1_TM2"/>
</dbReference>
<gene>
    <name evidence="6" type="ORF">TRUGW13939_06992</name>
</gene>
<protein>
    <submittedName>
        <fullName evidence="6">Uncharacterized protein</fullName>
    </submittedName>
</protein>
<dbReference type="AlphaFoldDB" id="A0A7H8R0H3"/>
<evidence type="ECO:0000313" key="6">
    <source>
        <dbReference type="EMBL" id="QKX59850.1"/>
    </source>
</evidence>
<proteinExistence type="predicted"/>
<evidence type="ECO:0000256" key="3">
    <source>
        <dbReference type="ARBA" id="ARBA00022989"/>
    </source>
</evidence>
<dbReference type="RefSeq" id="XP_035346027.1">
    <property type="nucleotide sequence ID" value="XM_035490134.1"/>
</dbReference>
<dbReference type="SUPFAM" id="SSF144083">
    <property type="entry name" value="Magnesium transport protein CorA, transmembrane region"/>
    <property type="match status" value="1"/>
</dbReference>
<organism evidence="6 7">
    <name type="scientific">Talaromyces rugulosus</name>
    <name type="common">Penicillium rugulosum</name>
    <dbReference type="NCBI Taxonomy" id="121627"/>
    <lineage>
        <taxon>Eukaryota</taxon>
        <taxon>Fungi</taxon>
        <taxon>Dikarya</taxon>
        <taxon>Ascomycota</taxon>
        <taxon>Pezizomycotina</taxon>
        <taxon>Eurotiomycetes</taxon>
        <taxon>Eurotiomycetidae</taxon>
        <taxon>Eurotiales</taxon>
        <taxon>Trichocomaceae</taxon>
        <taxon>Talaromyces</taxon>
        <taxon>Talaromyces sect. Islandici</taxon>
    </lineage>
</organism>
<evidence type="ECO:0000256" key="4">
    <source>
        <dbReference type="ARBA" id="ARBA00023136"/>
    </source>
</evidence>
<comment type="subcellular location">
    <subcellularLocation>
        <location evidence="1">Membrane</location>
        <topology evidence="1">Multi-pass membrane protein</topology>
    </subcellularLocation>
</comment>
<keyword evidence="4 5" id="KW-0472">Membrane</keyword>
<dbReference type="KEGG" id="trg:TRUGW13939_06992"/>
<dbReference type="GO" id="GO:0016020">
    <property type="term" value="C:membrane"/>
    <property type="evidence" value="ECO:0007669"/>
    <property type="project" value="UniProtKB-SubCell"/>
</dbReference>
<evidence type="ECO:0000256" key="1">
    <source>
        <dbReference type="ARBA" id="ARBA00004141"/>
    </source>
</evidence>
<keyword evidence="2 5" id="KW-0812">Transmembrane</keyword>
<dbReference type="Proteomes" id="UP000509510">
    <property type="component" value="Chromosome IV"/>
</dbReference>
<keyword evidence="3 5" id="KW-1133">Transmembrane helix</keyword>
<evidence type="ECO:0000256" key="2">
    <source>
        <dbReference type="ARBA" id="ARBA00022692"/>
    </source>
</evidence>
<feature type="transmembrane region" description="Helical" evidence="5">
    <location>
        <begin position="460"/>
        <end position="481"/>
    </location>
</feature>
<dbReference type="EMBL" id="CP055901">
    <property type="protein sequence ID" value="QKX59850.1"/>
    <property type="molecule type" value="Genomic_DNA"/>
</dbReference>
<dbReference type="OrthoDB" id="5428055at2759"/>
<evidence type="ECO:0000256" key="5">
    <source>
        <dbReference type="SAM" id="Phobius"/>
    </source>
</evidence>
<reference evidence="7" key="1">
    <citation type="submission" date="2020-06" db="EMBL/GenBank/DDBJ databases">
        <title>A chromosome-scale genome assembly of Talaromyces rugulosus W13939.</title>
        <authorList>
            <person name="Wang B."/>
            <person name="Guo L."/>
            <person name="Ye K."/>
            <person name="Wang L."/>
        </authorList>
    </citation>
    <scope>NUCLEOTIDE SEQUENCE [LARGE SCALE GENOMIC DNA]</scope>
    <source>
        <strain evidence="7">W13939</strain>
    </source>
</reference>
<evidence type="ECO:0000313" key="7">
    <source>
        <dbReference type="Proteomes" id="UP000509510"/>
    </source>
</evidence>
<dbReference type="GeneID" id="55994485"/>
<keyword evidence="7" id="KW-1185">Reference proteome</keyword>
<feature type="transmembrane region" description="Helical" evidence="5">
    <location>
        <begin position="437"/>
        <end position="454"/>
    </location>
</feature>
<name>A0A7H8R0H3_TALRU</name>